<dbReference type="InterPro" id="IPR053188">
    <property type="entry name" value="FkbM_Methyltransferase"/>
</dbReference>
<gene>
    <name evidence="2" type="ORF">B0I03_103115</name>
</gene>
<feature type="domain" description="Methyltransferase FkbM" evidence="1">
    <location>
        <begin position="52"/>
        <end position="219"/>
    </location>
</feature>
<keyword evidence="2" id="KW-0808">Transferase</keyword>
<evidence type="ECO:0000313" key="3">
    <source>
        <dbReference type="Proteomes" id="UP000249620"/>
    </source>
</evidence>
<dbReference type="EMBL" id="QLMI01000003">
    <property type="protein sequence ID" value="RAK23650.1"/>
    <property type="molecule type" value="Genomic_DNA"/>
</dbReference>
<dbReference type="InterPro" id="IPR029063">
    <property type="entry name" value="SAM-dependent_MTases_sf"/>
</dbReference>
<evidence type="ECO:0000313" key="2">
    <source>
        <dbReference type="EMBL" id="RAK23650.1"/>
    </source>
</evidence>
<name>A0A327YRT1_9FLAO</name>
<dbReference type="Proteomes" id="UP000249620">
    <property type="component" value="Unassembled WGS sequence"/>
</dbReference>
<dbReference type="GO" id="GO:0032259">
    <property type="term" value="P:methylation"/>
    <property type="evidence" value="ECO:0007669"/>
    <property type="project" value="UniProtKB-KW"/>
</dbReference>
<dbReference type="InterPro" id="IPR006342">
    <property type="entry name" value="FkbM_mtfrase"/>
</dbReference>
<dbReference type="RefSeq" id="WP_111566488.1">
    <property type="nucleotide sequence ID" value="NZ_QLMI01000003.1"/>
</dbReference>
<accession>A0A327YRT1</accession>
<dbReference type="GO" id="GO:0008171">
    <property type="term" value="F:O-methyltransferase activity"/>
    <property type="evidence" value="ECO:0007669"/>
    <property type="project" value="TreeGrafter"/>
</dbReference>
<sequence length="249" mass="28261">MNQFIYKNKSFLLKIKRFFNSTFGIEIIKYPTPELDRRIKLLKNYNIDTVLDVGANIGQYGSELRNIGFNGKIISFEPTSDAFKKLEKLAKNDKNWDVYNFSLGDFDGETEINIAKNSVSSSMLESLPQLTLSAPDAKFIDKETITVKKIDTIFGELNLKNKNIYLKIDTQGYENMVINGAKNSLTQIIGIQIEMALIPTYEGAITFEAMIEKLKSFNFNTTSIESGYYDKNTGKLLEVDGVFFKNNSL</sequence>
<dbReference type="PANTHER" id="PTHR36973:SF4">
    <property type="entry name" value="NODULATION PROTEIN"/>
    <property type="match status" value="1"/>
</dbReference>
<dbReference type="OrthoDB" id="9812600at2"/>
<protein>
    <submittedName>
        <fullName evidence="2">FkbM family methyltransferase</fullName>
    </submittedName>
</protein>
<dbReference type="SUPFAM" id="SSF53335">
    <property type="entry name" value="S-adenosyl-L-methionine-dependent methyltransferases"/>
    <property type="match status" value="1"/>
</dbReference>
<dbReference type="Pfam" id="PF05050">
    <property type="entry name" value="Methyltransf_21"/>
    <property type="match status" value="1"/>
</dbReference>
<comment type="caution">
    <text evidence="2">The sequence shown here is derived from an EMBL/GenBank/DDBJ whole genome shotgun (WGS) entry which is preliminary data.</text>
</comment>
<reference evidence="2 3" key="1">
    <citation type="submission" date="2018-06" db="EMBL/GenBank/DDBJ databases">
        <title>Genomic Encyclopedia of Type Strains, Phase III (KMG-III): the genomes of soil and plant-associated and newly described type strains.</title>
        <authorList>
            <person name="Whitman W."/>
        </authorList>
    </citation>
    <scope>NUCLEOTIDE SEQUENCE [LARGE SCALE GENOMIC DNA]</scope>
    <source>
        <strain evidence="2 3">CGMCC 1.12398</strain>
    </source>
</reference>
<dbReference type="Gene3D" id="3.40.50.150">
    <property type="entry name" value="Vaccinia Virus protein VP39"/>
    <property type="match status" value="1"/>
</dbReference>
<dbReference type="PANTHER" id="PTHR36973">
    <property type="entry name" value="SLL1456 PROTEIN-RELATED"/>
    <property type="match status" value="1"/>
</dbReference>
<keyword evidence="2" id="KW-0489">Methyltransferase</keyword>
<dbReference type="NCBIfam" id="TIGR01444">
    <property type="entry name" value="fkbM_fam"/>
    <property type="match status" value="1"/>
</dbReference>
<proteinExistence type="predicted"/>
<dbReference type="AlphaFoldDB" id="A0A327YRT1"/>
<organism evidence="2 3">
    <name type="scientific">Flavobacterium aquaticum</name>
    <dbReference type="NCBI Taxonomy" id="1236486"/>
    <lineage>
        <taxon>Bacteria</taxon>
        <taxon>Pseudomonadati</taxon>
        <taxon>Bacteroidota</taxon>
        <taxon>Flavobacteriia</taxon>
        <taxon>Flavobacteriales</taxon>
        <taxon>Flavobacteriaceae</taxon>
        <taxon>Flavobacterium</taxon>
    </lineage>
</organism>
<keyword evidence="3" id="KW-1185">Reference proteome</keyword>
<evidence type="ECO:0000259" key="1">
    <source>
        <dbReference type="Pfam" id="PF05050"/>
    </source>
</evidence>